<reference evidence="2" key="1">
    <citation type="submission" date="2022-03" db="EMBL/GenBank/DDBJ databases">
        <title>A functionally conserved STORR gene fusion in Papaver species that diverged 16.8 million years ago.</title>
        <authorList>
            <person name="Catania T."/>
        </authorList>
    </citation>
    <scope>NUCLEOTIDE SEQUENCE</scope>
    <source>
        <strain evidence="2">S-191538</strain>
    </source>
</reference>
<dbReference type="PANTHER" id="PTHR33133">
    <property type="entry name" value="OS08G0107100 PROTEIN-RELATED"/>
    <property type="match status" value="1"/>
</dbReference>
<keyword evidence="1" id="KW-1133">Transmembrane helix</keyword>
<proteinExistence type="predicted"/>
<keyword evidence="1" id="KW-0812">Transmembrane</keyword>
<dbReference type="Proteomes" id="UP001177140">
    <property type="component" value="Unassembled WGS sequence"/>
</dbReference>
<feature type="transmembrane region" description="Helical" evidence="1">
    <location>
        <begin position="34"/>
        <end position="52"/>
    </location>
</feature>
<dbReference type="AlphaFoldDB" id="A0AA41SJH6"/>
<comment type="caution">
    <text evidence="2">The sequence shown here is derived from an EMBL/GenBank/DDBJ whole genome shotgun (WGS) entry which is preliminary data.</text>
</comment>
<keyword evidence="1" id="KW-0472">Membrane</keyword>
<organism evidence="2 3">
    <name type="scientific">Papaver nudicaule</name>
    <name type="common">Iceland poppy</name>
    <dbReference type="NCBI Taxonomy" id="74823"/>
    <lineage>
        <taxon>Eukaryota</taxon>
        <taxon>Viridiplantae</taxon>
        <taxon>Streptophyta</taxon>
        <taxon>Embryophyta</taxon>
        <taxon>Tracheophyta</taxon>
        <taxon>Spermatophyta</taxon>
        <taxon>Magnoliopsida</taxon>
        <taxon>Ranunculales</taxon>
        <taxon>Papaveraceae</taxon>
        <taxon>Papaveroideae</taxon>
        <taxon>Papaver</taxon>
    </lineage>
</organism>
<feature type="transmembrane region" description="Helical" evidence="1">
    <location>
        <begin position="134"/>
        <end position="155"/>
    </location>
</feature>
<feature type="transmembrane region" description="Helical" evidence="1">
    <location>
        <begin position="88"/>
        <end position="114"/>
    </location>
</feature>
<dbReference type="EMBL" id="JAJJMA010177405">
    <property type="protein sequence ID" value="MCL7037289.1"/>
    <property type="molecule type" value="Genomic_DNA"/>
</dbReference>
<gene>
    <name evidence="2" type="ORF">MKW94_000418</name>
</gene>
<feature type="transmembrane region" description="Helical" evidence="1">
    <location>
        <begin position="256"/>
        <end position="284"/>
    </location>
</feature>
<keyword evidence="3" id="KW-1185">Reference proteome</keyword>
<evidence type="ECO:0000256" key="1">
    <source>
        <dbReference type="SAM" id="Phobius"/>
    </source>
</evidence>
<evidence type="ECO:0000313" key="2">
    <source>
        <dbReference type="EMBL" id="MCL7037289.1"/>
    </source>
</evidence>
<evidence type="ECO:0000313" key="3">
    <source>
        <dbReference type="Proteomes" id="UP001177140"/>
    </source>
</evidence>
<feature type="transmembrane region" description="Helical" evidence="1">
    <location>
        <begin position="167"/>
        <end position="187"/>
    </location>
</feature>
<sequence>MEVFTAAEDLKFFDAYQIINEAVKIPAKSSPLKFLLITLTLILPLSLIQLLFETHTLILYHIIDDFFFFHDSSPSKKQFIRTYSIHEFFYIVSLFLFSLLSTSAIVFTVASLYASKPVSFIPTLFAIPRVFKHLVITFFYVLLLMIVNYFAYCIPIEVLVWLDVNEALLWGFVIIFAITYGLVHFYVTALWHLASVISVLEPNVYGLAAMNKSKQLLGGRTKIALELASLYLAATWIVEMVFELAVDSHVHSMVKILMGLLCLFMLVAINLTGLLVQSVFFFACKRHHNQEVDKKVLYDHLGEYDLGDKSVALNPKTGSMEMQSLVKDQDTVGYQPFAVNATADTVGDQNVENGEP</sequence>
<feature type="transmembrane region" description="Helical" evidence="1">
    <location>
        <begin position="223"/>
        <end position="244"/>
    </location>
</feature>
<accession>A0AA41SJH6</accession>
<protein>
    <submittedName>
        <fullName evidence="2">Uncharacterized protein</fullName>
    </submittedName>
</protein>
<name>A0AA41SJH6_PAPNU</name>
<dbReference type="PANTHER" id="PTHR33133:SF24">
    <property type="entry name" value="OS01G0800300 PROTEIN"/>
    <property type="match status" value="1"/>
</dbReference>